<sequence>MNTELPKNFYTGKRGAMRISGGGADGVLMEELQYLLSLHHRRHQPLPIVSRQRRHHLSSVVGFCYGWL</sequence>
<gene>
    <name evidence="1" type="ORF">C2S53_011353</name>
</gene>
<organism evidence="1 2">
    <name type="scientific">Perilla frutescens var. hirtella</name>
    <name type="common">Perilla citriodora</name>
    <name type="synonym">Perilla setoyensis</name>
    <dbReference type="NCBI Taxonomy" id="608512"/>
    <lineage>
        <taxon>Eukaryota</taxon>
        <taxon>Viridiplantae</taxon>
        <taxon>Streptophyta</taxon>
        <taxon>Embryophyta</taxon>
        <taxon>Tracheophyta</taxon>
        <taxon>Spermatophyta</taxon>
        <taxon>Magnoliopsida</taxon>
        <taxon>eudicotyledons</taxon>
        <taxon>Gunneridae</taxon>
        <taxon>Pentapetalae</taxon>
        <taxon>asterids</taxon>
        <taxon>lamiids</taxon>
        <taxon>Lamiales</taxon>
        <taxon>Lamiaceae</taxon>
        <taxon>Nepetoideae</taxon>
        <taxon>Elsholtzieae</taxon>
        <taxon>Perilla</taxon>
    </lineage>
</organism>
<proteinExistence type="predicted"/>
<dbReference type="AlphaFoldDB" id="A0AAD4J9W8"/>
<reference evidence="1 2" key="1">
    <citation type="journal article" date="2021" name="Nat. Commun.">
        <title>Incipient diploidization of the medicinal plant Perilla within 10,000 years.</title>
        <authorList>
            <person name="Zhang Y."/>
            <person name="Shen Q."/>
            <person name="Leng L."/>
            <person name="Zhang D."/>
            <person name="Chen S."/>
            <person name="Shi Y."/>
            <person name="Ning Z."/>
            <person name="Chen S."/>
        </authorList>
    </citation>
    <scope>NUCLEOTIDE SEQUENCE [LARGE SCALE GENOMIC DNA]</scope>
    <source>
        <strain evidence="2">cv. PC099</strain>
    </source>
</reference>
<dbReference type="EMBL" id="SDAM02000109">
    <property type="protein sequence ID" value="KAH6829260.1"/>
    <property type="molecule type" value="Genomic_DNA"/>
</dbReference>
<accession>A0AAD4J9W8</accession>
<evidence type="ECO:0000313" key="2">
    <source>
        <dbReference type="Proteomes" id="UP001190926"/>
    </source>
</evidence>
<dbReference type="Proteomes" id="UP001190926">
    <property type="component" value="Unassembled WGS sequence"/>
</dbReference>
<keyword evidence="2" id="KW-1185">Reference proteome</keyword>
<comment type="caution">
    <text evidence="1">The sequence shown here is derived from an EMBL/GenBank/DDBJ whole genome shotgun (WGS) entry which is preliminary data.</text>
</comment>
<evidence type="ECO:0000313" key="1">
    <source>
        <dbReference type="EMBL" id="KAH6829260.1"/>
    </source>
</evidence>
<protein>
    <submittedName>
        <fullName evidence="1">Uncharacterized protein</fullName>
    </submittedName>
</protein>
<name>A0AAD4J9W8_PERFH</name>